<gene>
    <name evidence="1" type="ORF">M514_00332</name>
</gene>
<organism evidence="1">
    <name type="scientific">Trichuris suis</name>
    <name type="common">pig whipworm</name>
    <dbReference type="NCBI Taxonomy" id="68888"/>
    <lineage>
        <taxon>Eukaryota</taxon>
        <taxon>Metazoa</taxon>
        <taxon>Ecdysozoa</taxon>
        <taxon>Nematoda</taxon>
        <taxon>Enoplea</taxon>
        <taxon>Dorylaimia</taxon>
        <taxon>Trichinellida</taxon>
        <taxon>Trichuridae</taxon>
        <taxon>Trichuris</taxon>
    </lineage>
</organism>
<protein>
    <submittedName>
        <fullName evidence="1">Uncharacterized protein</fullName>
    </submittedName>
</protein>
<dbReference type="AlphaFoldDB" id="A0A085NJ23"/>
<dbReference type="EMBL" id="KL367495">
    <property type="protein sequence ID" value="KFD69469.1"/>
    <property type="molecule type" value="Genomic_DNA"/>
</dbReference>
<proteinExistence type="predicted"/>
<dbReference type="Proteomes" id="UP000030758">
    <property type="component" value="Unassembled WGS sequence"/>
</dbReference>
<sequence>MGDVELSQKEKTFSAPNAPSPLTVLSDRAESFQLCLPRESLLLAINPAIDILLFWRTIVSIAAMFSSEAASTGRPDLGHKSKNRLLNERKVNYERLMYDSQLNSDIRRCCCRCPGATGQESRFRPVDGYRDLGSVLFNGQCFLSSAKNSMRTGIAGSQDAGCTLFPDKHVAAVLEPLADKCGSGVQSGLSGAQRPHCRLQDSDEIGWINVCKSASWCDQFSR</sequence>
<evidence type="ECO:0000313" key="1">
    <source>
        <dbReference type="EMBL" id="KFD69469.1"/>
    </source>
</evidence>
<reference evidence="1" key="1">
    <citation type="journal article" date="2014" name="Nat. Genet.">
        <title>Genome and transcriptome of the porcine whipworm Trichuris suis.</title>
        <authorList>
            <person name="Jex A.R."/>
            <person name="Nejsum P."/>
            <person name="Schwarz E.M."/>
            <person name="Hu L."/>
            <person name="Young N.D."/>
            <person name="Hall R.S."/>
            <person name="Korhonen P.K."/>
            <person name="Liao S."/>
            <person name="Thamsborg S."/>
            <person name="Xia J."/>
            <person name="Xu P."/>
            <person name="Wang S."/>
            <person name="Scheerlinck J.P."/>
            <person name="Hofmann A."/>
            <person name="Sternberg P.W."/>
            <person name="Wang J."/>
            <person name="Gasser R.B."/>
        </authorList>
    </citation>
    <scope>NUCLEOTIDE SEQUENCE [LARGE SCALE GENOMIC DNA]</scope>
    <source>
        <strain evidence="1">DCEP-RM93F</strain>
    </source>
</reference>
<name>A0A085NJ23_9BILA</name>
<accession>A0A085NJ23</accession>